<dbReference type="InterPro" id="IPR032710">
    <property type="entry name" value="NTF2-like_dom_sf"/>
</dbReference>
<dbReference type="Gene3D" id="3.10.450.50">
    <property type="match status" value="1"/>
</dbReference>
<evidence type="ECO:0000313" key="3">
    <source>
        <dbReference type="Proteomes" id="UP000191285"/>
    </source>
</evidence>
<name>A0A1V6T537_9EURO</name>
<dbReference type="Proteomes" id="UP000191285">
    <property type="component" value="Unassembled WGS sequence"/>
</dbReference>
<reference evidence="3" key="1">
    <citation type="journal article" date="2017" name="Nat. Microbiol.">
        <title>Global analysis of biosynthetic gene clusters reveals vast potential of secondary metabolite production in Penicillium species.</title>
        <authorList>
            <person name="Nielsen J.C."/>
            <person name="Grijseels S."/>
            <person name="Prigent S."/>
            <person name="Ji B."/>
            <person name="Dainat J."/>
            <person name="Nielsen K.F."/>
            <person name="Frisvad J.C."/>
            <person name="Workman M."/>
            <person name="Nielsen J."/>
        </authorList>
    </citation>
    <scope>NUCLEOTIDE SEQUENCE [LARGE SCALE GENOMIC DNA]</scope>
    <source>
        <strain evidence="3">IBT 24891</strain>
    </source>
</reference>
<feature type="domain" description="SnoaL-like" evidence="1">
    <location>
        <begin position="12"/>
        <end position="124"/>
    </location>
</feature>
<proteinExistence type="predicted"/>
<evidence type="ECO:0000259" key="1">
    <source>
        <dbReference type="Pfam" id="PF12680"/>
    </source>
</evidence>
<gene>
    <name evidence="2" type="ORF">PENSTE_c012G08204</name>
</gene>
<organism evidence="2 3">
    <name type="scientific">Penicillium steckii</name>
    <dbReference type="NCBI Taxonomy" id="303698"/>
    <lineage>
        <taxon>Eukaryota</taxon>
        <taxon>Fungi</taxon>
        <taxon>Dikarya</taxon>
        <taxon>Ascomycota</taxon>
        <taxon>Pezizomycotina</taxon>
        <taxon>Eurotiomycetes</taxon>
        <taxon>Eurotiomycetidae</taxon>
        <taxon>Eurotiales</taxon>
        <taxon>Aspergillaceae</taxon>
        <taxon>Penicillium</taxon>
    </lineage>
</organism>
<keyword evidence="3" id="KW-1185">Reference proteome</keyword>
<sequence length="161" mass="18488">MTSALTLKEFLQYIKAFNAKDYTAQHNFYHQEVTLAIPDPEIGTLIGSKGVMNHYAKVHADANETIVPMIVMIDEKRIFFSMEAYFYYLRATNNAVHSHKVEAGDVIRVKVWAVYDMKDGKMAKITCNALCDEFLGQVDVEEMIRESWSRVDDVIKDAWVN</sequence>
<protein>
    <recommendedName>
        <fullName evidence="1">SnoaL-like domain-containing protein</fullName>
    </recommendedName>
</protein>
<dbReference type="OrthoDB" id="4828938at2759"/>
<dbReference type="Pfam" id="PF12680">
    <property type="entry name" value="SnoaL_2"/>
    <property type="match status" value="1"/>
</dbReference>
<dbReference type="EMBL" id="MLKD01000012">
    <property type="protein sequence ID" value="OQE21251.1"/>
    <property type="molecule type" value="Genomic_DNA"/>
</dbReference>
<dbReference type="InterPro" id="IPR037401">
    <property type="entry name" value="SnoaL-like"/>
</dbReference>
<accession>A0A1V6T537</accession>
<dbReference type="AlphaFoldDB" id="A0A1V6T537"/>
<comment type="caution">
    <text evidence="2">The sequence shown here is derived from an EMBL/GenBank/DDBJ whole genome shotgun (WGS) entry which is preliminary data.</text>
</comment>
<dbReference type="SUPFAM" id="SSF54427">
    <property type="entry name" value="NTF2-like"/>
    <property type="match status" value="1"/>
</dbReference>
<evidence type="ECO:0000313" key="2">
    <source>
        <dbReference type="EMBL" id="OQE21251.1"/>
    </source>
</evidence>